<sequence length="109" mass="11616">MDSTSPTPTRSPQQKKENPSADIFIGGGGVVMLVGEETTTVNPPSPFRYALRKINMASCSSTVLCQPIKTCISIVTPLTSWLSVWGILGYVGLQGSGCHVTSLEKTRTT</sequence>
<evidence type="ECO:0000313" key="3">
    <source>
        <dbReference type="Proteomes" id="UP001356427"/>
    </source>
</evidence>
<keyword evidence="3" id="KW-1185">Reference proteome</keyword>
<dbReference type="AlphaFoldDB" id="A0AAN8KPG2"/>
<name>A0AAN8KPG2_9TELE</name>
<comment type="caution">
    <text evidence="2">The sequence shown here is derived from an EMBL/GenBank/DDBJ whole genome shotgun (WGS) entry which is preliminary data.</text>
</comment>
<reference evidence="2 3" key="1">
    <citation type="submission" date="2021-04" db="EMBL/GenBank/DDBJ databases">
        <authorList>
            <person name="De Guttry C."/>
            <person name="Zahm M."/>
            <person name="Klopp C."/>
            <person name="Cabau C."/>
            <person name="Louis A."/>
            <person name="Berthelot C."/>
            <person name="Parey E."/>
            <person name="Roest Crollius H."/>
            <person name="Montfort J."/>
            <person name="Robinson-Rechavi M."/>
            <person name="Bucao C."/>
            <person name="Bouchez O."/>
            <person name="Gislard M."/>
            <person name="Lluch J."/>
            <person name="Milhes M."/>
            <person name="Lampietro C."/>
            <person name="Lopez Roques C."/>
            <person name="Donnadieu C."/>
            <person name="Braasch I."/>
            <person name="Desvignes T."/>
            <person name="Postlethwait J."/>
            <person name="Bobe J."/>
            <person name="Wedekind C."/>
            <person name="Guiguen Y."/>
        </authorList>
    </citation>
    <scope>NUCLEOTIDE SEQUENCE [LARGE SCALE GENOMIC DNA]</scope>
    <source>
        <strain evidence="2">Cs_M1</strain>
        <tissue evidence="2">Blood</tissue>
    </source>
</reference>
<feature type="region of interest" description="Disordered" evidence="1">
    <location>
        <begin position="1"/>
        <end position="22"/>
    </location>
</feature>
<protein>
    <submittedName>
        <fullName evidence="2">Uncharacterized protein</fullName>
    </submittedName>
</protein>
<dbReference type="EMBL" id="JAGTTL010000034">
    <property type="protein sequence ID" value="KAK6294973.1"/>
    <property type="molecule type" value="Genomic_DNA"/>
</dbReference>
<proteinExistence type="predicted"/>
<organism evidence="2 3">
    <name type="scientific">Coregonus suidteri</name>
    <dbReference type="NCBI Taxonomy" id="861788"/>
    <lineage>
        <taxon>Eukaryota</taxon>
        <taxon>Metazoa</taxon>
        <taxon>Chordata</taxon>
        <taxon>Craniata</taxon>
        <taxon>Vertebrata</taxon>
        <taxon>Euteleostomi</taxon>
        <taxon>Actinopterygii</taxon>
        <taxon>Neopterygii</taxon>
        <taxon>Teleostei</taxon>
        <taxon>Protacanthopterygii</taxon>
        <taxon>Salmoniformes</taxon>
        <taxon>Salmonidae</taxon>
        <taxon>Coregoninae</taxon>
        <taxon>Coregonus</taxon>
    </lineage>
</organism>
<dbReference type="Proteomes" id="UP001356427">
    <property type="component" value="Unassembled WGS sequence"/>
</dbReference>
<gene>
    <name evidence="2" type="ORF">J4Q44_G00341990</name>
</gene>
<feature type="compositionally biased region" description="Polar residues" evidence="1">
    <location>
        <begin position="1"/>
        <end position="12"/>
    </location>
</feature>
<accession>A0AAN8KPG2</accession>
<evidence type="ECO:0000313" key="2">
    <source>
        <dbReference type="EMBL" id="KAK6294973.1"/>
    </source>
</evidence>
<evidence type="ECO:0000256" key="1">
    <source>
        <dbReference type="SAM" id="MobiDB-lite"/>
    </source>
</evidence>